<sequence>MTVMQQPAHGVMVAREAAFPALAIVAIVASADIRIPLGLPGHRGLVWLTVLVAVTLLTRRRETVVVVGAASTLSAAVLDAAGPWMSGRYLAAAMLLYAAAAIPAVRGRPWWLSGAAAPIHLVALAGSIFAVGRAGALPATVWNGMAERAEFHLGFGLLAGLLGWALASAVNRLVPAGPASGAPARRWRG</sequence>
<comment type="caution">
    <text evidence="2">The sequence shown here is derived from an EMBL/GenBank/DDBJ whole genome shotgun (WGS) entry which is preliminary data.</text>
</comment>
<keyword evidence="1" id="KW-0472">Membrane</keyword>
<keyword evidence="1" id="KW-0812">Transmembrane</keyword>
<feature type="transmembrane region" description="Helical" evidence="1">
    <location>
        <begin position="151"/>
        <end position="170"/>
    </location>
</feature>
<protein>
    <submittedName>
        <fullName evidence="2">Uncharacterized protein</fullName>
    </submittedName>
</protein>
<keyword evidence="3" id="KW-1185">Reference proteome</keyword>
<proteinExistence type="predicted"/>
<feature type="transmembrane region" description="Helical" evidence="1">
    <location>
        <begin position="41"/>
        <end position="57"/>
    </location>
</feature>
<evidence type="ECO:0000313" key="3">
    <source>
        <dbReference type="Proteomes" id="UP000193387"/>
    </source>
</evidence>
<evidence type="ECO:0000256" key="1">
    <source>
        <dbReference type="SAM" id="Phobius"/>
    </source>
</evidence>
<dbReference type="Proteomes" id="UP000193387">
    <property type="component" value="Unassembled WGS sequence"/>
</dbReference>
<dbReference type="RefSeq" id="WP_085256307.1">
    <property type="nucleotide sequence ID" value="NZ_AP022573.1"/>
</dbReference>
<dbReference type="AlphaFoldDB" id="A0AAJ3TUR1"/>
<gene>
    <name evidence="2" type="ORF">AWC23_15750</name>
</gene>
<organism evidence="2 3">
    <name type="scientific">Mycobacterium saskatchewanense</name>
    <dbReference type="NCBI Taxonomy" id="220927"/>
    <lineage>
        <taxon>Bacteria</taxon>
        <taxon>Bacillati</taxon>
        <taxon>Actinomycetota</taxon>
        <taxon>Actinomycetes</taxon>
        <taxon>Mycobacteriales</taxon>
        <taxon>Mycobacteriaceae</taxon>
        <taxon>Mycobacterium</taxon>
        <taxon>Mycobacterium simiae complex</taxon>
    </lineage>
</organism>
<dbReference type="EMBL" id="LQPR01000035">
    <property type="protein sequence ID" value="ORW71087.1"/>
    <property type="molecule type" value="Genomic_DNA"/>
</dbReference>
<accession>A0AAJ3TUR1</accession>
<name>A0AAJ3TUR1_9MYCO</name>
<keyword evidence="1" id="KW-1133">Transmembrane helix</keyword>
<feature type="transmembrane region" description="Helical" evidence="1">
    <location>
        <begin position="64"/>
        <end position="81"/>
    </location>
</feature>
<feature type="transmembrane region" description="Helical" evidence="1">
    <location>
        <begin position="110"/>
        <end position="131"/>
    </location>
</feature>
<reference evidence="2 3" key="1">
    <citation type="submission" date="2016-01" db="EMBL/GenBank/DDBJ databases">
        <title>The new phylogeny of the genus Mycobacterium.</title>
        <authorList>
            <person name="Tarcisio F."/>
            <person name="Conor M."/>
            <person name="Antonella G."/>
            <person name="Elisabetta G."/>
            <person name="Giulia F.S."/>
            <person name="Sara T."/>
            <person name="Anna F."/>
            <person name="Clotilde B."/>
            <person name="Roberto B."/>
            <person name="Veronica D.S."/>
            <person name="Fabio R."/>
            <person name="Monica P."/>
            <person name="Olivier J."/>
            <person name="Enrico T."/>
            <person name="Nicola S."/>
        </authorList>
    </citation>
    <scope>NUCLEOTIDE SEQUENCE [LARGE SCALE GENOMIC DNA]</scope>
    <source>
        <strain evidence="2 3">DSM 44616</strain>
    </source>
</reference>
<evidence type="ECO:0000313" key="2">
    <source>
        <dbReference type="EMBL" id="ORW71087.1"/>
    </source>
</evidence>